<accession>A0AAU9IVB0</accession>
<evidence type="ECO:0000256" key="1">
    <source>
        <dbReference type="SAM" id="Coils"/>
    </source>
</evidence>
<evidence type="ECO:0000313" key="2">
    <source>
        <dbReference type="EMBL" id="CAG9317038.1"/>
    </source>
</evidence>
<dbReference type="Proteomes" id="UP001162131">
    <property type="component" value="Unassembled WGS sequence"/>
</dbReference>
<evidence type="ECO:0000313" key="3">
    <source>
        <dbReference type="Proteomes" id="UP001162131"/>
    </source>
</evidence>
<proteinExistence type="predicted"/>
<protein>
    <submittedName>
        <fullName evidence="2">Uncharacterized protein</fullName>
    </submittedName>
</protein>
<keyword evidence="3" id="KW-1185">Reference proteome</keyword>
<comment type="caution">
    <text evidence="2">The sequence shown here is derived from an EMBL/GenBank/DDBJ whole genome shotgun (WGS) entry which is preliminary data.</text>
</comment>
<gene>
    <name evidence="2" type="ORF">BSTOLATCC_MIC17763</name>
</gene>
<feature type="coiled-coil region" evidence="1">
    <location>
        <begin position="21"/>
        <end position="65"/>
    </location>
</feature>
<sequence length="86" mass="10589">MTPTANSTQMWVTLTMMMTFFDDVLDEIELWEEEMRLLEDDGEFQESWERMKAEMKNQKKKTKNLSDWEFFLQKNMEISWVMESWC</sequence>
<dbReference type="EMBL" id="CAJZBQ010000017">
    <property type="protein sequence ID" value="CAG9317038.1"/>
    <property type="molecule type" value="Genomic_DNA"/>
</dbReference>
<dbReference type="AlphaFoldDB" id="A0AAU9IVB0"/>
<reference evidence="2" key="1">
    <citation type="submission" date="2021-09" db="EMBL/GenBank/DDBJ databases">
        <authorList>
            <consortium name="AG Swart"/>
            <person name="Singh M."/>
            <person name="Singh A."/>
            <person name="Seah K."/>
            <person name="Emmerich C."/>
        </authorList>
    </citation>
    <scope>NUCLEOTIDE SEQUENCE</scope>
    <source>
        <strain evidence="2">ATCC30299</strain>
    </source>
</reference>
<name>A0AAU9IVB0_9CILI</name>
<keyword evidence="1" id="KW-0175">Coiled coil</keyword>
<organism evidence="2 3">
    <name type="scientific">Blepharisma stoltei</name>
    <dbReference type="NCBI Taxonomy" id="1481888"/>
    <lineage>
        <taxon>Eukaryota</taxon>
        <taxon>Sar</taxon>
        <taxon>Alveolata</taxon>
        <taxon>Ciliophora</taxon>
        <taxon>Postciliodesmatophora</taxon>
        <taxon>Heterotrichea</taxon>
        <taxon>Heterotrichida</taxon>
        <taxon>Blepharismidae</taxon>
        <taxon>Blepharisma</taxon>
    </lineage>
</organism>